<dbReference type="AlphaFoldDB" id="A0A8S9Y9W0"/>
<gene>
    <name evidence="5" type="ORF">EG68_09294</name>
</gene>
<dbReference type="PANTHER" id="PTHR21683">
    <property type="entry name" value="COILED-COIL DOMAIN-CONTAINING PROTEIN 42 LIKE-2-LIKE-RELATED"/>
    <property type="match status" value="1"/>
</dbReference>
<dbReference type="EMBL" id="JTDE01021658">
    <property type="protein sequence ID" value="KAF7232642.1"/>
    <property type="molecule type" value="Genomic_DNA"/>
</dbReference>
<protein>
    <recommendedName>
        <fullName evidence="4">DUF4200 domain-containing protein</fullName>
    </recommendedName>
</protein>
<evidence type="ECO:0000256" key="1">
    <source>
        <dbReference type="ARBA" id="ARBA00023054"/>
    </source>
</evidence>
<evidence type="ECO:0000256" key="3">
    <source>
        <dbReference type="SAM" id="MobiDB-lite"/>
    </source>
</evidence>
<accession>A0A8S9Y9W0</accession>
<dbReference type="Pfam" id="PF13863">
    <property type="entry name" value="DUF4200"/>
    <property type="match status" value="1"/>
</dbReference>
<evidence type="ECO:0000313" key="5">
    <source>
        <dbReference type="EMBL" id="KAF7232642.1"/>
    </source>
</evidence>
<dbReference type="InterPro" id="IPR025252">
    <property type="entry name" value="DUF4200"/>
</dbReference>
<reference evidence="5" key="1">
    <citation type="submission" date="2019-07" db="EMBL/GenBank/DDBJ databases">
        <title>Annotation for the trematode Paragonimus miyazaki's.</title>
        <authorList>
            <person name="Choi Y.-J."/>
        </authorList>
    </citation>
    <scope>NUCLEOTIDE SEQUENCE</scope>
    <source>
        <strain evidence="5">Japan</strain>
    </source>
</reference>
<dbReference type="InterPro" id="IPR051147">
    <property type="entry name" value="CFAP_domain-containing"/>
</dbReference>
<dbReference type="PANTHER" id="PTHR21683:SF3">
    <property type="entry name" value="CILIA AND FLAGELLA ASSOCIATED PROTEIN 100"/>
    <property type="match status" value="1"/>
</dbReference>
<organism evidence="5 6">
    <name type="scientific">Paragonimus skrjabini miyazakii</name>
    <dbReference type="NCBI Taxonomy" id="59628"/>
    <lineage>
        <taxon>Eukaryota</taxon>
        <taxon>Metazoa</taxon>
        <taxon>Spiralia</taxon>
        <taxon>Lophotrochozoa</taxon>
        <taxon>Platyhelminthes</taxon>
        <taxon>Trematoda</taxon>
        <taxon>Digenea</taxon>
        <taxon>Plagiorchiida</taxon>
        <taxon>Troglotremata</taxon>
        <taxon>Troglotrematidae</taxon>
        <taxon>Paragonimus</taxon>
    </lineage>
</organism>
<evidence type="ECO:0000313" key="6">
    <source>
        <dbReference type="Proteomes" id="UP000822476"/>
    </source>
</evidence>
<feature type="compositionally biased region" description="Acidic residues" evidence="3">
    <location>
        <begin position="282"/>
        <end position="294"/>
    </location>
</feature>
<feature type="region of interest" description="Disordered" evidence="3">
    <location>
        <begin position="262"/>
        <end position="295"/>
    </location>
</feature>
<evidence type="ECO:0000259" key="4">
    <source>
        <dbReference type="Pfam" id="PF13863"/>
    </source>
</evidence>
<feature type="coiled-coil region" evidence="2">
    <location>
        <begin position="102"/>
        <end position="129"/>
    </location>
</feature>
<proteinExistence type="predicted"/>
<keyword evidence="6" id="KW-1185">Reference proteome</keyword>
<sequence>MPKNPFRIPEFATIFELRNAELKEETEEKERKRNLRIFERSSCKNLTSRRNLLKDEEVAAESNQLDKLKVVLQNTKGTCIEDETHQEYISKRREMFFLEYSIAIQRAEIERLDELARREEKKLDLAEQCLEQDAALFDEFLKENDKTSVEAIAAAEQEARKRSAMGDDIKRLNAQQLQITAEINRLTEIVKDYKSYKTFLDKLAPEAYRNALQRRREIKQLAKDRAKAEAKKLLMSKSPAMSEYTNYGSTVRRSSFMARRSSVKPPVITSPSPSKQVPAVVEEQDSSSSDESDNEIYFSSPEQVLEILADLEEANLRLIRNCQDTQESIESLKALSATTMERIEADTGVLVKHHHSLQNGIQREMNISKDLSVNITDFTFADLNKSEQEQILKELHIQIQEVYRTCIQKADASLSLSIDLYQCCKQSWQE</sequence>
<dbReference type="OrthoDB" id="10264063at2759"/>
<dbReference type="Proteomes" id="UP000822476">
    <property type="component" value="Unassembled WGS sequence"/>
</dbReference>
<keyword evidence="1 2" id="KW-0175">Coiled coil</keyword>
<name>A0A8S9Y9W0_9TREM</name>
<feature type="domain" description="DUF4200" evidence="4">
    <location>
        <begin position="88"/>
        <end position="205"/>
    </location>
</feature>
<feature type="coiled-coil region" evidence="2">
    <location>
        <begin position="169"/>
        <end position="231"/>
    </location>
</feature>
<evidence type="ECO:0000256" key="2">
    <source>
        <dbReference type="SAM" id="Coils"/>
    </source>
</evidence>
<dbReference type="GO" id="GO:0005856">
    <property type="term" value="C:cytoskeleton"/>
    <property type="evidence" value="ECO:0007669"/>
    <property type="project" value="UniProtKB-ARBA"/>
</dbReference>
<comment type="caution">
    <text evidence="5">The sequence shown here is derived from an EMBL/GenBank/DDBJ whole genome shotgun (WGS) entry which is preliminary data.</text>
</comment>